<dbReference type="SUPFAM" id="SSF109635">
    <property type="entry name" value="DnaK suppressor protein DksA, alpha-hairpin domain"/>
    <property type="match status" value="1"/>
</dbReference>
<evidence type="ECO:0000256" key="2">
    <source>
        <dbReference type="ARBA" id="ARBA00022771"/>
    </source>
</evidence>
<keyword evidence="2" id="KW-0863">Zinc-finger</keyword>
<dbReference type="Gene3D" id="1.20.120.910">
    <property type="entry name" value="DksA, coiled-coil domain"/>
    <property type="match status" value="1"/>
</dbReference>
<keyword evidence="8" id="KW-1185">Reference proteome</keyword>
<dbReference type="GO" id="GO:0008270">
    <property type="term" value="F:zinc ion binding"/>
    <property type="evidence" value="ECO:0007669"/>
    <property type="project" value="UniProtKB-KW"/>
</dbReference>
<dbReference type="Pfam" id="PF01258">
    <property type="entry name" value="zf-dskA_traR"/>
    <property type="match status" value="1"/>
</dbReference>
<dbReference type="Proteomes" id="UP000473008">
    <property type="component" value="Unassembled WGS sequence"/>
</dbReference>
<keyword evidence="3" id="KW-0862">Zinc</keyword>
<comment type="caution">
    <text evidence="7">The sequence shown here is derived from an EMBL/GenBank/DDBJ whole genome shotgun (WGS) entry which is preliminary data.</text>
</comment>
<evidence type="ECO:0000256" key="1">
    <source>
        <dbReference type="ARBA" id="ARBA00022723"/>
    </source>
</evidence>
<dbReference type="RefSeq" id="WP_165011429.1">
    <property type="nucleotide sequence ID" value="NZ_JAALDL010000001.1"/>
</dbReference>
<accession>A0A6M1R213</accession>
<evidence type="ECO:0000313" key="7">
    <source>
        <dbReference type="EMBL" id="NGN96303.1"/>
    </source>
</evidence>
<dbReference type="Pfam" id="PF21157">
    <property type="entry name" value="DksA_N"/>
    <property type="match status" value="1"/>
</dbReference>
<evidence type="ECO:0000256" key="3">
    <source>
        <dbReference type="ARBA" id="ARBA00022833"/>
    </source>
</evidence>
<gene>
    <name evidence="7" type="ORF">G5S52_01120</name>
</gene>
<protein>
    <submittedName>
        <fullName evidence="7">Molecular chaperone DnaK</fullName>
    </submittedName>
</protein>
<proteinExistence type="predicted"/>
<feature type="domain" description="DnaK suppressor protein DksA N-terminal" evidence="6">
    <location>
        <begin position="26"/>
        <end position="95"/>
    </location>
</feature>
<evidence type="ECO:0000259" key="6">
    <source>
        <dbReference type="Pfam" id="PF21157"/>
    </source>
</evidence>
<organism evidence="7 8">
    <name type="scientific">Grimontia sedimenti</name>
    <dbReference type="NCBI Taxonomy" id="2711294"/>
    <lineage>
        <taxon>Bacteria</taxon>
        <taxon>Pseudomonadati</taxon>
        <taxon>Pseudomonadota</taxon>
        <taxon>Gammaproteobacteria</taxon>
        <taxon>Vibrionales</taxon>
        <taxon>Vibrionaceae</taxon>
        <taxon>Grimontia</taxon>
    </lineage>
</organism>
<evidence type="ECO:0000313" key="8">
    <source>
        <dbReference type="Proteomes" id="UP000473008"/>
    </source>
</evidence>
<dbReference type="PROSITE" id="PS51128">
    <property type="entry name" value="ZF_DKSA_2"/>
    <property type="match status" value="1"/>
</dbReference>
<dbReference type="EMBL" id="JAALDL010000001">
    <property type="protein sequence ID" value="NGN96303.1"/>
    <property type="molecule type" value="Genomic_DNA"/>
</dbReference>
<evidence type="ECO:0000256" key="4">
    <source>
        <dbReference type="PROSITE-ProRule" id="PRU00510"/>
    </source>
</evidence>
<dbReference type="InterPro" id="IPR000962">
    <property type="entry name" value="Znf_DskA_TraR"/>
</dbReference>
<feature type="domain" description="Zinc finger DksA/TraR C4-type" evidence="5">
    <location>
        <begin position="99"/>
        <end position="128"/>
    </location>
</feature>
<dbReference type="SUPFAM" id="SSF57716">
    <property type="entry name" value="Glucocorticoid receptor-like (DNA-binding domain)"/>
    <property type="match status" value="1"/>
</dbReference>
<sequence length="140" mass="16224">MNTKTKILTEEEILKQPESKYMDDAQLAFFKQRLIDLHDSTLERIKSAKEQMVSPMDFSDPSDRATCEEQSALALRIVDREQKLLPKIKLSLERIRLETYGYCLQTGEPIGIPRLLIRPTAEYCADVKAILEMKETQFKD</sequence>
<keyword evidence="1" id="KW-0479">Metal-binding</keyword>
<dbReference type="PANTHER" id="PTHR33823:SF2">
    <property type="entry name" value="RNA POLYMERASE-BINDING TRANSCRIPTION FACTOR DKSA"/>
    <property type="match status" value="1"/>
</dbReference>
<dbReference type="PANTHER" id="PTHR33823">
    <property type="entry name" value="RNA POLYMERASE-BINDING TRANSCRIPTION FACTOR DKSA-RELATED"/>
    <property type="match status" value="1"/>
</dbReference>
<dbReference type="InterPro" id="IPR048489">
    <property type="entry name" value="DksA_N"/>
</dbReference>
<dbReference type="InterPro" id="IPR037187">
    <property type="entry name" value="DnaK_N"/>
</dbReference>
<reference evidence="7 8" key="1">
    <citation type="submission" date="2020-02" db="EMBL/GenBank/DDBJ databases">
        <title>The draft genome of Grimontia sedimenta sp. nov., isolated from benthic sediments near coral reefs south of Kuwait.</title>
        <authorList>
            <person name="Mahmoud H.M."/>
            <person name="Jose L."/>
            <person name="Eapen S."/>
        </authorList>
    </citation>
    <scope>NUCLEOTIDE SEQUENCE [LARGE SCALE GENOMIC DNA]</scope>
    <source>
        <strain evidence="7 8">S25</strain>
    </source>
</reference>
<name>A0A6M1R213_9GAMM</name>
<feature type="zinc finger region" description="dksA C4-type" evidence="4">
    <location>
        <begin position="103"/>
        <end position="127"/>
    </location>
</feature>
<dbReference type="AlphaFoldDB" id="A0A6M1R213"/>
<evidence type="ECO:0000259" key="5">
    <source>
        <dbReference type="Pfam" id="PF01258"/>
    </source>
</evidence>